<evidence type="ECO:0000256" key="3">
    <source>
        <dbReference type="SAM" id="MobiDB-lite"/>
    </source>
</evidence>
<dbReference type="HOGENOM" id="CLU_607731_0_0_1"/>
<dbReference type="InterPro" id="IPR008937">
    <property type="entry name" value="Ras-like_GEF"/>
</dbReference>
<dbReference type="OMA" id="HERPVIK"/>
<dbReference type="PROSITE" id="PS50009">
    <property type="entry name" value="RASGEF_CAT"/>
    <property type="match status" value="1"/>
</dbReference>
<sequence>MDPSRNMSKYRTLLNEMVSQPPVIPYIPVIKKDLTFLDLGNDTKVEGLINFEKMRMIGKEVRNVCRLCAPDSTQILPSAAAQQRESEKGSQNPIYLTLARRGRRSSFNNVRRLYEDQINVRRVKQYMQSIEVVSDEDKLMEMSKAVESVIPSASNQQKRRNTTASLPSDSPSRSSKTLPAFPLRTSSNGSSSSLHSRNNSEPQLAAVPVIALHPTRKKMPVSSLPKFGANSPQALRKLLSLSEEGGGNDKTGGKKLGTRRNGSVSSHDLSPATSPYMSPKRREDAQHSVANENINRNNNRLSLPTGVVAEPPSPSIQSAPINSRKFFPPGGSSATSSSRSSIASASSLGTVSSSNPTHSSLSSLGGSSSPRSSSPVGWGQSGGTTGPQLGPHPSHTHYHQQGRTSSSSSADTVKSGAGRHHERPVIKQTRNGRSSSFGGGGMMSSAMMSSI</sequence>
<feature type="compositionally biased region" description="Low complexity" evidence="3">
    <location>
        <begin position="186"/>
        <end position="200"/>
    </location>
</feature>
<feature type="compositionally biased region" description="Low complexity" evidence="3">
    <location>
        <begin position="291"/>
        <end position="300"/>
    </location>
</feature>
<dbReference type="Gene3D" id="1.10.840.10">
    <property type="entry name" value="Ras guanine-nucleotide exchange factors catalytic domain"/>
    <property type="match status" value="1"/>
</dbReference>
<dbReference type="STRING" id="7719.ENSCINP00000031486"/>
<dbReference type="InParanoid" id="H2XPA3"/>
<dbReference type="InterPro" id="IPR036964">
    <property type="entry name" value="RASGEF_cat_dom_sf"/>
</dbReference>
<dbReference type="EMBL" id="EAAA01002270">
    <property type="status" value="NOT_ANNOTATED_CDS"/>
    <property type="molecule type" value="Genomic_DNA"/>
</dbReference>
<dbReference type="GO" id="GO:0007264">
    <property type="term" value="P:small GTPase-mediated signal transduction"/>
    <property type="evidence" value="ECO:0007669"/>
    <property type="project" value="InterPro"/>
</dbReference>
<dbReference type="AlphaFoldDB" id="H2XPA3"/>
<dbReference type="PANTHER" id="PTHR23113">
    <property type="entry name" value="GUANINE NUCLEOTIDE EXCHANGE FACTOR"/>
    <property type="match status" value="1"/>
</dbReference>
<reference evidence="5" key="4">
    <citation type="submission" date="2025-09" db="UniProtKB">
        <authorList>
            <consortium name="Ensembl"/>
        </authorList>
    </citation>
    <scope>IDENTIFICATION</scope>
</reference>
<dbReference type="SUPFAM" id="SSF48366">
    <property type="entry name" value="Ras GEF"/>
    <property type="match status" value="1"/>
</dbReference>
<evidence type="ECO:0000259" key="4">
    <source>
        <dbReference type="PROSITE" id="PS50009"/>
    </source>
</evidence>
<keyword evidence="1 2" id="KW-0344">Guanine-nucleotide releasing factor</keyword>
<evidence type="ECO:0000313" key="6">
    <source>
        <dbReference type="Proteomes" id="UP000008144"/>
    </source>
</evidence>
<feature type="region of interest" description="Disordered" evidence="3">
    <location>
        <begin position="241"/>
        <end position="451"/>
    </location>
</feature>
<organism evidence="5 6">
    <name type="scientific">Ciona intestinalis</name>
    <name type="common">Transparent sea squirt</name>
    <name type="synonym">Ascidia intestinalis</name>
    <dbReference type="NCBI Taxonomy" id="7719"/>
    <lineage>
        <taxon>Eukaryota</taxon>
        <taxon>Metazoa</taxon>
        <taxon>Chordata</taxon>
        <taxon>Tunicata</taxon>
        <taxon>Ascidiacea</taxon>
        <taxon>Phlebobranchia</taxon>
        <taxon>Cionidae</taxon>
        <taxon>Ciona</taxon>
    </lineage>
</organism>
<reference evidence="5" key="3">
    <citation type="submission" date="2025-08" db="UniProtKB">
        <authorList>
            <consortium name="Ensembl"/>
        </authorList>
    </citation>
    <scope>IDENTIFICATION</scope>
</reference>
<dbReference type="InterPro" id="IPR001895">
    <property type="entry name" value="RASGEF_cat_dom"/>
</dbReference>
<dbReference type="InterPro" id="IPR019804">
    <property type="entry name" value="Ras_G-nucl-exch_fac_CS"/>
</dbReference>
<feature type="compositionally biased region" description="Low complexity" evidence="3">
    <location>
        <begin position="165"/>
        <end position="175"/>
    </location>
</feature>
<protein>
    <recommendedName>
        <fullName evidence="4">Ras-GEF domain-containing protein</fullName>
    </recommendedName>
</protein>
<feature type="compositionally biased region" description="Low complexity" evidence="3">
    <location>
        <begin position="330"/>
        <end position="375"/>
    </location>
</feature>
<reference evidence="6" key="1">
    <citation type="journal article" date="2002" name="Science">
        <title>The draft genome of Ciona intestinalis: insights into chordate and vertebrate origins.</title>
        <authorList>
            <person name="Dehal P."/>
            <person name="Satou Y."/>
            <person name="Campbell R.K."/>
            <person name="Chapman J."/>
            <person name="Degnan B."/>
            <person name="De Tomaso A."/>
            <person name="Davidson B."/>
            <person name="Di Gregorio A."/>
            <person name="Gelpke M."/>
            <person name="Goodstein D.M."/>
            <person name="Harafuji N."/>
            <person name="Hastings K.E."/>
            <person name="Ho I."/>
            <person name="Hotta K."/>
            <person name="Huang W."/>
            <person name="Kawashima T."/>
            <person name="Lemaire P."/>
            <person name="Martinez D."/>
            <person name="Meinertzhagen I.A."/>
            <person name="Necula S."/>
            <person name="Nonaka M."/>
            <person name="Putnam N."/>
            <person name="Rash S."/>
            <person name="Saiga H."/>
            <person name="Satake M."/>
            <person name="Terry A."/>
            <person name="Yamada L."/>
            <person name="Wang H.G."/>
            <person name="Awazu S."/>
            <person name="Azumi K."/>
            <person name="Boore J."/>
            <person name="Branno M."/>
            <person name="Chin-Bow S."/>
            <person name="DeSantis R."/>
            <person name="Doyle S."/>
            <person name="Francino P."/>
            <person name="Keys D.N."/>
            <person name="Haga S."/>
            <person name="Hayashi H."/>
            <person name="Hino K."/>
            <person name="Imai K.S."/>
            <person name="Inaba K."/>
            <person name="Kano S."/>
            <person name="Kobayashi K."/>
            <person name="Kobayashi M."/>
            <person name="Lee B.I."/>
            <person name="Makabe K.W."/>
            <person name="Manohar C."/>
            <person name="Matassi G."/>
            <person name="Medina M."/>
            <person name="Mochizuki Y."/>
            <person name="Mount S."/>
            <person name="Morishita T."/>
            <person name="Miura S."/>
            <person name="Nakayama A."/>
            <person name="Nishizaka S."/>
            <person name="Nomoto H."/>
            <person name="Ohta F."/>
            <person name="Oishi K."/>
            <person name="Rigoutsos I."/>
            <person name="Sano M."/>
            <person name="Sasaki A."/>
            <person name="Sasakura Y."/>
            <person name="Shoguchi E."/>
            <person name="Shin-i T."/>
            <person name="Spagnuolo A."/>
            <person name="Stainier D."/>
            <person name="Suzuki M.M."/>
            <person name="Tassy O."/>
            <person name="Takatori N."/>
            <person name="Tokuoka M."/>
            <person name="Yagi K."/>
            <person name="Yoshizaki F."/>
            <person name="Wada S."/>
            <person name="Zhang C."/>
            <person name="Hyatt P.D."/>
            <person name="Larimer F."/>
            <person name="Detter C."/>
            <person name="Doggett N."/>
            <person name="Glavina T."/>
            <person name="Hawkins T."/>
            <person name="Richardson P."/>
            <person name="Lucas S."/>
            <person name="Kohara Y."/>
            <person name="Levine M."/>
            <person name="Satoh N."/>
            <person name="Rokhsar D.S."/>
        </authorList>
    </citation>
    <scope>NUCLEOTIDE SEQUENCE [LARGE SCALE GENOMIC DNA]</scope>
</reference>
<evidence type="ECO:0000256" key="1">
    <source>
        <dbReference type="ARBA" id="ARBA00022658"/>
    </source>
</evidence>
<dbReference type="PROSITE" id="PS00720">
    <property type="entry name" value="RASGEF"/>
    <property type="match status" value="1"/>
</dbReference>
<accession>H2XPA3</accession>
<dbReference type="PANTHER" id="PTHR23113:SF249">
    <property type="entry name" value="RAP GUANINE NUCLEOTIDE EXCHANGE FACTOR 6"/>
    <property type="match status" value="1"/>
</dbReference>
<dbReference type="GeneTree" id="ENSGT00940000168958"/>
<keyword evidence="6" id="KW-1185">Reference proteome</keyword>
<evidence type="ECO:0000313" key="5">
    <source>
        <dbReference type="Ensembl" id="ENSCINP00000031486.1"/>
    </source>
</evidence>
<dbReference type="GO" id="GO:0005085">
    <property type="term" value="F:guanyl-nucleotide exchange factor activity"/>
    <property type="evidence" value="ECO:0007669"/>
    <property type="project" value="UniProtKB-KW"/>
</dbReference>
<reference evidence="5" key="2">
    <citation type="journal article" date="2008" name="Genome Biol.">
        <title>Improved genome assembly and evidence-based global gene model set for the chordate Ciona intestinalis: new insight into intron and operon populations.</title>
        <authorList>
            <person name="Satou Y."/>
            <person name="Mineta K."/>
            <person name="Ogasawara M."/>
            <person name="Sasakura Y."/>
            <person name="Shoguchi E."/>
            <person name="Ueno K."/>
            <person name="Yamada L."/>
            <person name="Matsumoto J."/>
            <person name="Wasserscheid J."/>
            <person name="Dewar K."/>
            <person name="Wiley G.B."/>
            <person name="Macmil S.L."/>
            <person name="Roe B.A."/>
            <person name="Zeller R.W."/>
            <person name="Hastings K.E."/>
            <person name="Lemaire P."/>
            <person name="Lindquist E."/>
            <person name="Endo T."/>
            <person name="Hotta K."/>
            <person name="Inaba K."/>
        </authorList>
    </citation>
    <scope>NUCLEOTIDE SEQUENCE [LARGE SCALE GENOMIC DNA]</scope>
    <source>
        <strain evidence="5">wild type</strain>
    </source>
</reference>
<dbReference type="Pfam" id="PF00617">
    <property type="entry name" value="RasGEF"/>
    <property type="match status" value="1"/>
</dbReference>
<name>H2XPA3_CIOIN</name>
<feature type="domain" description="Ras-GEF" evidence="4">
    <location>
        <begin position="1"/>
        <end position="101"/>
    </location>
</feature>
<dbReference type="Proteomes" id="UP000008144">
    <property type="component" value="Chromosome 6"/>
</dbReference>
<dbReference type="InterPro" id="IPR023578">
    <property type="entry name" value="Ras_GEF_dom_sf"/>
</dbReference>
<proteinExistence type="predicted"/>
<feature type="region of interest" description="Disordered" evidence="3">
    <location>
        <begin position="148"/>
        <end position="202"/>
    </location>
</feature>
<feature type="compositionally biased region" description="Polar residues" evidence="3">
    <location>
        <begin position="260"/>
        <end position="276"/>
    </location>
</feature>
<evidence type="ECO:0000256" key="2">
    <source>
        <dbReference type="PROSITE-ProRule" id="PRU00168"/>
    </source>
</evidence>
<dbReference type="Ensembl" id="ENSCINT00000032553.1">
    <property type="protein sequence ID" value="ENSCINP00000031486.1"/>
    <property type="gene ID" value="ENSCING00000023141.1"/>
</dbReference>